<comment type="subunit">
    <text evidence="6">Heterodimer of SbcC and SbcD.</text>
</comment>
<dbReference type="PANTHER" id="PTHR30337">
    <property type="entry name" value="COMPONENT OF ATP-DEPENDENT DSDNA EXONUCLEASE"/>
    <property type="match status" value="1"/>
</dbReference>
<dbReference type="EMBL" id="JBHSEN010000002">
    <property type="protein sequence ID" value="MFC4430462.1"/>
    <property type="molecule type" value="Genomic_DNA"/>
</dbReference>
<evidence type="ECO:0000256" key="6">
    <source>
        <dbReference type="RuleBase" id="RU363069"/>
    </source>
</evidence>
<gene>
    <name evidence="6" type="primary">sbcD</name>
    <name evidence="9" type="ORF">ACFO0K_12355</name>
</gene>
<dbReference type="Proteomes" id="UP001595965">
    <property type="component" value="Unassembled WGS sequence"/>
</dbReference>
<dbReference type="GO" id="GO:0004527">
    <property type="term" value="F:exonuclease activity"/>
    <property type="evidence" value="ECO:0007669"/>
    <property type="project" value="UniProtKB-KW"/>
</dbReference>
<evidence type="ECO:0000313" key="9">
    <source>
        <dbReference type="EMBL" id="MFC4430462.1"/>
    </source>
</evidence>
<keyword evidence="6" id="KW-0233">DNA recombination</keyword>
<dbReference type="InterPro" id="IPR004843">
    <property type="entry name" value="Calcineurin-like_PHP"/>
</dbReference>
<dbReference type="RefSeq" id="WP_344226441.1">
    <property type="nucleotide sequence ID" value="NZ_BAAALH010000001.1"/>
</dbReference>
<dbReference type="InterPro" id="IPR004593">
    <property type="entry name" value="SbcD"/>
</dbReference>
<keyword evidence="6" id="KW-0255">Endonuclease</keyword>
<evidence type="ECO:0000256" key="2">
    <source>
        <dbReference type="ARBA" id="ARBA00013365"/>
    </source>
</evidence>
<dbReference type="InterPro" id="IPR050535">
    <property type="entry name" value="DNA_Repair-Maintenance_Comp"/>
</dbReference>
<dbReference type="InterPro" id="IPR041796">
    <property type="entry name" value="Mre11_N"/>
</dbReference>
<feature type="domain" description="Calcineurin-like phosphoesterase" evidence="8">
    <location>
        <begin position="1"/>
        <end position="245"/>
    </location>
</feature>
<dbReference type="PANTHER" id="PTHR30337:SF0">
    <property type="entry name" value="NUCLEASE SBCCD SUBUNIT D"/>
    <property type="match status" value="1"/>
</dbReference>
<sequence length="416" mass="44331">MLILHTSDWHLGRSFHGTGLLRAQREVLDQMAATVRERGVDLVLVAGDVYDRALPAADAVEVLDRALAELVSAGAAVVLTSGNHDSAIRLGFGGHLMGASGVHFRTRTDQVTAPVVLDDPDGGLVAVYGVPYLEPRHTGQVWDVDPNHTAVTAEAVRRIREDAERRFGGQEQESAVIAMAHLFAAGGAGSDSERDIGADVPQGPATGNQEGRADCPPEELLVGTLGQVPVSVFEGIDYVALGHLHGRQRMAETVRYSGSPLPYSFSEANHTKGGLLVRTTGGAVTGIETVDWSAGRKLAVLRGRIEDLMDSPDYAWAEDRWCQITVTDPVRPPQAYRRLKERFDGLLNFVLDPDVGAAATKSTYAARLAAASSDLEVCTGFVEHVRRRPATASETALLTSALDESRAGLGDEGSAA</sequence>
<comment type="caution">
    <text evidence="9">The sequence shown here is derived from an EMBL/GenBank/DDBJ whole genome shotgun (WGS) entry which is preliminary data.</text>
</comment>
<accession>A0ABV8Y0T7</accession>
<evidence type="ECO:0000256" key="7">
    <source>
        <dbReference type="SAM" id="MobiDB-lite"/>
    </source>
</evidence>
<evidence type="ECO:0000313" key="10">
    <source>
        <dbReference type="Proteomes" id="UP001595965"/>
    </source>
</evidence>
<reference evidence="10" key="1">
    <citation type="journal article" date="2019" name="Int. J. Syst. Evol. Microbiol.">
        <title>The Global Catalogue of Microorganisms (GCM) 10K type strain sequencing project: providing services to taxonomists for standard genome sequencing and annotation.</title>
        <authorList>
            <consortium name="The Broad Institute Genomics Platform"/>
            <consortium name="The Broad Institute Genome Sequencing Center for Infectious Disease"/>
            <person name="Wu L."/>
            <person name="Ma J."/>
        </authorList>
    </citation>
    <scope>NUCLEOTIDE SEQUENCE [LARGE SCALE GENOMIC DNA]</scope>
    <source>
        <strain evidence="10">CGMCC 1.12125</strain>
    </source>
</reference>
<keyword evidence="6" id="KW-0235">DNA replication</keyword>
<evidence type="ECO:0000256" key="1">
    <source>
        <dbReference type="ARBA" id="ARBA00010555"/>
    </source>
</evidence>
<dbReference type="SUPFAM" id="SSF56300">
    <property type="entry name" value="Metallo-dependent phosphatases"/>
    <property type="match status" value="1"/>
</dbReference>
<dbReference type="NCBIfam" id="TIGR00619">
    <property type="entry name" value="sbcd"/>
    <property type="match status" value="1"/>
</dbReference>
<keyword evidence="4 6" id="KW-0378">Hydrolase</keyword>
<dbReference type="InterPro" id="IPR029052">
    <property type="entry name" value="Metallo-depent_PP-like"/>
</dbReference>
<evidence type="ECO:0000259" key="8">
    <source>
        <dbReference type="Pfam" id="PF00149"/>
    </source>
</evidence>
<protein>
    <recommendedName>
        <fullName evidence="2 6">Nuclease SbcCD subunit D</fullName>
    </recommendedName>
</protein>
<dbReference type="Gene3D" id="3.60.21.10">
    <property type="match status" value="1"/>
</dbReference>
<keyword evidence="3 6" id="KW-0540">Nuclease</keyword>
<dbReference type="CDD" id="cd00840">
    <property type="entry name" value="MPP_Mre11_N"/>
    <property type="match status" value="1"/>
</dbReference>
<evidence type="ECO:0000256" key="5">
    <source>
        <dbReference type="ARBA" id="ARBA00022839"/>
    </source>
</evidence>
<keyword evidence="5 6" id="KW-0269">Exonuclease</keyword>
<organism evidence="9 10">
    <name type="scientific">Citricoccus alkalitolerans</name>
    <dbReference type="NCBI Taxonomy" id="246603"/>
    <lineage>
        <taxon>Bacteria</taxon>
        <taxon>Bacillati</taxon>
        <taxon>Actinomycetota</taxon>
        <taxon>Actinomycetes</taxon>
        <taxon>Micrococcales</taxon>
        <taxon>Micrococcaceae</taxon>
        <taxon>Citricoccus</taxon>
    </lineage>
</organism>
<comment type="similarity">
    <text evidence="1 6">Belongs to the SbcD family.</text>
</comment>
<feature type="region of interest" description="Disordered" evidence="7">
    <location>
        <begin position="189"/>
        <end position="214"/>
    </location>
</feature>
<proteinExistence type="inferred from homology"/>
<keyword evidence="10" id="KW-1185">Reference proteome</keyword>
<comment type="function">
    <text evidence="6">SbcCD cleaves DNA hairpin structures. These structures can inhibit DNA replication and are intermediates in certain DNA recombination reactions. The complex acts as a 3'-&gt;5' double strand exonuclease that can open hairpins. It also has a 5' single-strand endonuclease activity.</text>
</comment>
<evidence type="ECO:0000256" key="4">
    <source>
        <dbReference type="ARBA" id="ARBA00022801"/>
    </source>
</evidence>
<name>A0ABV8Y0T7_9MICC</name>
<evidence type="ECO:0000256" key="3">
    <source>
        <dbReference type="ARBA" id="ARBA00022722"/>
    </source>
</evidence>
<dbReference type="Pfam" id="PF00149">
    <property type="entry name" value="Metallophos"/>
    <property type="match status" value="1"/>
</dbReference>